<evidence type="ECO:0000313" key="5">
    <source>
        <dbReference type="EMBL" id="RTZ49226.1"/>
    </source>
</evidence>
<feature type="modified residue" description="4-aspartylphosphate" evidence="3">
    <location>
        <position position="80"/>
    </location>
</feature>
<comment type="caution">
    <text evidence="5">The sequence shown here is derived from an EMBL/GenBank/DDBJ whole genome shotgun (WGS) entry which is preliminary data.</text>
</comment>
<dbReference type="GO" id="GO:0000160">
    <property type="term" value="P:phosphorelay signal transduction system"/>
    <property type="evidence" value="ECO:0007669"/>
    <property type="project" value="UniProtKB-KW"/>
</dbReference>
<gene>
    <name evidence="5" type="ORF">EJ377_00085</name>
</gene>
<evidence type="ECO:0000256" key="2">
    <source>
        <dbReference type="ARBA" id="ARBA00023012"/>
    </source>
</evidence>
<name>A0A3S0N4X3_9FLAO</name>
<sequence>MFAFGGRKNGSQKITEEECWLLTEVLSGKKILITDDDVRNIFSLTKALEKYKVEVIVAMDGKHALEQIDQNPDVDVILMDMMMPEMDGYETIKQIRKMPAFKKLPVIAITAKSMIGEREKCITAGASDYISKPVDIDQLLSLLRVWLYES</sequence>
<dbReference type="AlphaFoldDB" id="A0A3S0N4X3"/>
<dbReference type="Pfam" id="PF00072">
    <property type="entry name" value="Response_reg"/>
    <property type="match status" value="1"/>
</dbReference>
<dbReference type="SMART" id="SM00448">
    <property type="entry name" value="REC"/>
    <property type="match status" value="1"/>
</dbReference>
<keyword evidence="2" id="KW-0902">Two-component regulatory system</keyword>
<proteinExistence type="predicted"/>
<evidence type="ECO:0000313" key="6">
    <source>
        <dbReference type="Proteomes" id="UP000276953"/>
    </source>
</evidence>
<dbReference type="PROSITE" id="PS50110">
    <property type="entry name" value="RESPONSE_REGULATORY"/>
    <property type="match status" value="1"/>
</dbReference>
<protein>
    <submittedName>
        <fullName evidence="5">Response regulator</fullName>
    </submittedName>
</protein>
<dbReference type="PANTHER" id="PTHR45339">
    <property type="entry name" value="HYBRID SIGNAL TRANSDUCTION HISTIDINE KINASE J"/>
    <property type="match status" value="1"/>
</dbReference>
<accession>A0A3S0N4X3</accession>
<dbReference type="CDD" id="cd17546">
    <property type="entry name" value="REC_hyHK_CKI1_RcsC-like"/>
    <property type="match status" value="1"/>
</dbReference>
<evidence type="ECO:0000256" key="3">
    <source>
        <dbReference type="PROSITE-ProRule" id="PRU00169"/>
    </source>
</evidence>
<dbReference type="EMBL" id="RYFC01000001">
    <property type="protein sequence ID" value="RTZ49226.1"/>
    <property type="molecule type" value="Genomic_DNA"/>
</dbReference>
<evidence type="ECO:0000259" key="4">
    <source>
        <dbReference type="PROSITE" id="PS50110"/>
    </source>
</evidence>
<dbReference type="PANTHER" id="PTHR45339:SF1">
    <property type="entry name" value="HYBRID SIGNAL TRANSDUCTION HISTIDINE KINASE J"/>
    <property type="match status" value="1"/>
</dbReference>
<reference evidence="5 6" key="1">
    <citation type="submission" date="2018-12" db="EMBL/GenBank/DDBJ databases">
        <title>Draft Genome Sequence of Chryseobacterium arthrosphaerae strain ED882-96 Isolated from the Blood of a Patient with Liver Cirrhosis in Taiwan.</title>
        <authorList>
            <person name="Lin J.-N."/>
            <person name="Lai C.-H."/>
            <person name="Yang C.-H."/>
            <person name="Huang Y.-H."/>
        </authorList>
    </citation>
    <scope>NUCLEOTIDE SEQUENCE [LARGE SCALE GENOMIC DNA]</scope>
    <source>
        <strain evidence="5 6">ED882-96</strain>
    </source>
</reference>
<dbReference type="InterPro" id="IPR001789">
    <property type="entry name" value="Sig_transdc_resp-reg_receiver"/>
</dbReference>
<dbReference type="InterPro" id="IPR011006">
    <property type="entry name" value="CheY-like_superfamily"/>
</dbReference>
<organism evidence="5 6">
    <name type="scientific">Chryseobacterium arthrosphaerae</name>
    <dbReference type="NCBI Taxonomy" id="651561"/>
    <lineage>
        <taxon>Bacteria</taxon>
        <taxon>Pseudomonadati</taxon>
        <taxon>Bacteroidota</taxon>
        <taxon>Flavobacteriia</taxon>
        <taxon>Flavobacteriales</taxon>
        <taxon>Weeksellaceae</taxon>
        <taxon>Chryseobacterium group</taxon>
        <taxon>Chryseobacterium</taxon>
    </lineage>
</organism>
<evidence type="ECO:0000256" key="1">
    <source>
        <dbReference type="ARBA" id="ARBA00022553"/>
    </source>
</evidence>
<keyword evidence="1 3" id="KW-0597">Phosphoprotein</keyword>
<dbReference type="Proteomes" id="UP000276953">
    <property type="component" value="Unassembled WGS sequence"/>
</dbReference>
<dbReference type="SUPFAM" id="SSF52172">
    <property type="entry name" value="CheY-like"/>
    <property type="match status" value="1"/>
</dbReference>
<dbReference type="Gene3D" id="3.40.50.2300">
    <property type="match status" value="1"/>
</dbReference>
<feature type="domain" description="Response regulatory" evidence="4">
    <location>
        <begin position="30"/>
        <end position="147"/>
    </location>
</feature>